<dbReference type="AlphaFoldDB" id="A0AAD9GLU5"/>
<dbReference type="Proteomes" id="UP001259832">
    <property type="component" value="Unassembled WGS sequence"/>
</dbReference>
<accession>A0AAD9GLU5</accession>
<keyword evidence="2" id="KW-1185">Reference proteome</keyword>
<evidence type="ECO:0000313" key="2">
    <source>
        <dbReference type="Proteomes" id="UP001259832"/>
    </source>
</evidence>
<reference evidence="1" key="1">
    <citation type="submission" date="2023-08" db="EMBL/GenBank/DDBJ databases">
        <title>Reference Genome Resource for the Citrus Pathogen Phytophthora citrophthora.</title>
        <authorList>
            <person name="Moller H."/>
            <person name="Coetzee B."/>
            <person name="Rose L.J."/>
            <person name="Van Niekerk J.M."/>
        </authorList>
    </citation>
    <scope>NUCLEOTIDE SEQUENCE</scope>
    <source>
        <strain evidence="1">STE-U-9442</strain>
    </source>
</reference>
<dbReference type="EMBL" id="JASMQC010000013">
    <property type="protein sequence ID" value="KAK1940915.1"/>
    <property type="molecule type" value="Genomic_DNA"/>
</dbReference>
<protein>
    <submittedName>
        <fullName evidence="1">Uncharacterized protein</fullName>
    </submittedName>
</protein>
<comment type="caution">
    <text evidence="1">The sequence shown here is derived from an EMBL/GenBank/DDBJ whole genome shotgun (WGS) entry which is preliminary data.</text>
</comment>
<name>A0AAD9GLU5_9STRA</name>
<evidence type="ECO:0000313" key="1">
    <source>
        <dbReference type="EMBL" id="KAK1940915.1"/>
    </source>
</evidence>
<gene>
    <name evidence="1" type="ORF">P3T76_007621</name>
</gene>
<sequence>MTDSSPIASMWRAFTPVSSTLLALEVATMSANTTIVMQLKNFIVDTLPSEQVKQEMNGATKQTPLGFVTRRLVQKLNFQMGRLWMDTVRHIYEIVTYSDTITAAVSKVKCL</sequence>
<proteinExistence type="predicted"/>
<organism evidence="1 2">
    <name type="scientific">Phytophthora citrophthora</name>
    <dbReference type="NCBI Taxonomy" id="4793"/>
    <lineage>
        <taxon>Eukaryota</taxon>
        <taxon>Sar</taxon>
        <taxon>Stramenopiles</taxon>
        <taxon>Oomycota</taxon>
        <taxon>Peronosporomycetes</taxon>
        <taxon>Peronosporales</taxon>
        <taxon>Peronosporaceae</taxon>
        <taxon>Phytophthora</taxon>
    </lineage>
</organism>